<dbReference type="Pfam" id="PF05628">
    <property type="entry name" value="Borrelia_P13"/>
    <property type="match status" value="1"/>
</dbReference>
<evidence type="ECO:0000256" key="1">
    <source>
        <dbReference type="SAM" id="Phobius"/>
    </source>
</evidence>
<keyword evidence="1" id="KW-0812">Transmembrane</keyword>
<keyword evidence="3" id="KW-1185">Reference proteome</keyword>
<dbReference type="InterPro" id="IPR008420">
    <property type="entry name" value="Borrelia_P13"/>
</dbReference>
<feature type="transmembrane region" description="Helical" evidence="1">
    <location>
        <begin position="125"/>
        <end position="144"/>
    </location>
</feature>
<sequence length="186" mass="21703">MKKIFTLILIFGLTIQMFATNNEKDIIDKELKVWFIHEYRYKYRKEINRDDKKLKIFDQRYKEENINARVPFLLNIFLPFGVGSFVQGDYMTAFPVLGCNLLGLALFITGVTIDTNGRYAREKPVLMGTGAILFLSSYFTSLYMPHRFAYVYNDTLKKTLFEEITGFETSLNIGINGFQLSFKKSY</sequence>
<name>A0A1G4QDY9_BORJA</name>
<evidence type="ECO:0000313" key="2">
    <source>
        <dbReference type="EMBL" id="SCW42677.1"/>
    </source>
</evidence>
<feature type="transmembrane region" description="Helical" evidence="1">
    <location>
        <begin position="93"/>
        <end position="113"/>
    </location>
</feature>
<organism evidence="2 3">
    <name type="scientific">Borreliella japonica</name>
    <name type="common">Borrelia japonica</name>
    <dbReference type="NCBI Taxonomy" id="34095"/>
    <lineage>
        <taxon>Bacteria</taxon>
        <taxon>Pseudomonadati</taxon>
        <taxon>Spirochaetota</taxon>
        <taxon>Spirochaetia</taxon>
        <taxon>Spirochaetales</taxon>
        <taxon>Borreliaceae</taxon>
        <taxon>Borreliella</taxon>
    </lineage>
</organism>
<dbReference type="OrthoDB" id="352255at2"/>
<dbReference type="AlphaFoldDB" id="A0A1G4QDY9"/>
<evidence type="ECO:0000313" key="3">
    <source>
        <dbReference type="Proteomes" id="UP000199262"/>
    </source>
</evidence>
<reference evidence="3" key="1">
    <citation type="submission" date="2016-10" db="EMBL/GenBank/DDBJ databases">
        <authorList>
            <person name="Varghese N."/>
            <person name="Submissions S."/>
        </authorList>
    </citation>
    <scope>NUCLEOTIDE SEQUENCE [LARGE SCALE GENOMIC DNA]</scope>
    <source>
        <strain evidence="3">ATCC 51557</strain>
    </source>
</reference>
<keyword evidence="1" id="KW-1133">Transmembrane helix</keyword>
<keyword evidence="1" id="KW-0472">Membrane</keyword>
<proteinExistence type="predicted"/>
<accession>A0A1G4QDY9</accession>
<protein>
    <submittedName>
        <fullName evidence="2">Membrane protein P13</fullName>
    </submittedName>
</protein>
<dbReference type="RefSeq" id="WP_091973830.1">
    <property type="nucleotide sequence ID" value="NZ_CP179491.1"/>
</dbReference>
<gene>
    <name evidence="2" type="ORF">SAMN02983004_01072</name>
</gene>
<dbReference type="Proteomes" id="UP000199262">
    <property type="component" value="Unassembled WGS sequence"/>
</dbReference>
<dbReference type="EMBL" id="FMTE01000015">
    <property type="protein sequence ID" value="SCW42677.1"/>
    <property type="molecule type" value="Genomic_DNA"/>
</dbReference>